<comment type="caution">
    <text evidence="1">The sequence shown here is derived from an EMBL/GenBank/DDBJ whole genome shotgun (WGS) entry which is preliminary data.</text>
</comment>
<accession>A0A1X2BBY3</accession>
<evidence type="ECO:0000313" key="2">
    <source>
        <dbReference type="Proteomes" id="UP000193087"/>
    </source>
</evidence>
<proteinExistence type="predicted"/>
<dbReference type="Proteomes" id="UP000193087">
    <property type="component" value="Unassembled WGS sequence"/>
</dbReference>
<sequence length="91" mass="10281">MVRYQTTHRFHGHPHILSAARQQVISEQRLHQGGHPVLIAKLTDRSVCFLCDFFVELPILRLTPEPPARPVEIEDGGRDMFTAAASYLFAA</sequence>
<dbReference type="EMBL" id="LQPQ01000232">
    <property type="protein sequence ID" value="ORW61102.1"/>
    <property type="molecule type" value="Genomic_DNA"/>
</dbReference>
<evidence type="ECO:0000313" key="1">
    <source>
        <dbReference type="EMBL" id="ORW61102.1"/>
    </source>
</evidence>
<keyword evidence="2" id="KW-1185">Reference proteome</keyword>
<dbReference type="AlphaFoldDB" id="A0A1X2BBY3"/>
<name>A0A1X2BBY3_9MYCO</name>
<protein>
    <submittedName>
        <fullName evidence="1">Uncharacterized protein</fullName>
    </submittedName>
</protein>
<organism evidence="1 2">
    <name type="scientific">Mycobacterium riyadhense</name>
    <dbReference type="NCBI Taxonomy" id="486698"/>
    <lineage>
        <taxon>Bacteria</taxon>
        <taxon>Bacillati</taxon>
        <taxon>Actinomycetota</taxon>
        <taxon>Actinomycetes</taxon>
        <taxon>Mycobacteriales</taxon>
        <taxon>Mycobacteriaceae</taxon>
        <taxon>Mycobacterium</taxon>
    </lineage>
</organism>
<reference evidence="1 2" key="1">
    <citation type="submission" date="2016-01" db="EMBL/GenBank/DDBJ databases">
        <title>The new phylogeny of the genus Mycobacterium.</title>
        <authorList>
            <person name="Tarcisio F."/>
            <person name="Conor M."/>
            <person name="Antonella G."/>
            <person name="Elisabetta G."/>
            <person name="Giulia F.S."/>
            <person name="Sara T."/>
            <person name="Anna F."/>
            <person name="Clotilde B."/>
            <person name="Roberto B."/>
            <person name="Veronica D.S."/>
            <person name="Fabio R."/>
            <person name="Monica P."/>
            <person name="Olivier J."/>
            <person name="Enrico T."/>
            <person name="Nicola S."/>
        </authorList>
    </citation>
    <scope>NUCLEOTIDE SEQUENCE [LARGE SCALE GENOMIC DNA]</scope>
    <source>
        <strain evidence="1 2">DSM 45176</strain>
    </source>
</reference>
<gene>
    <name evidence="1" type="ORF">AWC22_05150</name>
</gene>